<feature type="binding site" evidence="4">
    <location>
        <position position="303"/>
    </location>
    <ligand>
        <name>FAD</name>
        <dbReference type="ChEBI" id="CHEBI:57692"/>
    </ligand>
</feature>
<dbReference type="PRINTS" id="PR00411">
    <property type="entry name" value="PNDRDTASEI"/>
</dbReference>
<feature type="domain" description="FAD/NAD(P)-binding" evidence="7">
    <location>
        <begin position="5"/>
        <end position="319"/>
    </location>
</feature>
<evidence type="ECO:0000259" key="6">
    <source>
        <dbReference type="Pfam" id="PF02852"/>
    </source>
</evidence>
<organism evidence="8 9">
    <name type="scientific">Kordiimonas sediminis</name>
    <dbReference type="NCBI Taxonomy" id="1735581"/>
    <lineage>
        <taxon>Bacteria</taxon>
        <taxon>Pseudomonadati</taxon>
        <taxon>Pseudomonadota</taxon>
        <taxon>Alphaproteobacteria</taxon>
        <taxon>Kordiimonadales</taxon>
        <taxon>Kordiimonadaceae</taxon>
        <taxon>Kordiimonas</taxon>
    </lineage>
</organism>
<evidence type="ECO:0000256" key="2">
    <source>
        <dbReference type="ARBA" id="ARBA00022630"/>
    </source>
</evidence>
<reference evidence="8" key="1">
    <citation type="journal article" date="2014" name="Int. J. Syst. Evol. Microbiol.">
        <title>Complete genome sequence of Corynebacterium casei LMG S-19264T (=DSM 44701T), isolated from a smear-ripened cheese.</title>
        <authorList>
            <consortium name="US DOE Joint Genome Institute (JGI-PGF)"/>
            <person name="Walter F."/>
            <person name="Albersmeier A."/>
            <person name="Kalinowski J."/>
            <person name="Ruckert C."/>
        </authorList>
    </citation>
    <scope>NUCLEOTIDE SEQUENCE</scope>
    <source>
        <strain evidence="8">KCTC 42590</strain>
    </source>
</reference>
<evidence type="ECO:0000256" key="3">
    <source>
        <dbReference type="ARBA" id="ARBA00022827"/>
    </source>
</evidence>
<keyword evidence="9" id="KW-1185">Reference proteome</keyword>
<keyword evidence="2" id="KW-0285">Flavoprotein</keyword>
<accession>A0A919EAV4</accession>
<dbReference type="Gene3D" id="3.50.50.60">
    <property type="entry name" value="FAD/NAD(P)-binding domain"/>
    <property type="match status" value="2"/>
</dbReference>
<evidence type="ECO:0000259" key="7">
    <source>
        <dbReference type="Pfam" id="PF07992"/>
    </source>
</evidence>
<dbReference type="PIRSF" id="PIRSF000350">
    <property type="entry name" value="Mercury_reductase_MerA"/>
    <property type="match status" value="1"/>
</dbReference>
<dbReference type="Pfam" id="PF07992">
    <property type="entry name" value="Pyr_redox_2"/>
    <property type="match status" value="1"/>
</dbReference>
<dbReference type="SUPFAM" id="SSF55424">
    <property type="entry name" value="FAD/NAD-linked reductases, dimerisation (C-terminal) domain"/>
    <property type="match status" value="1"/>
</dbReference>
<feature type="disulfide bond" description="Redox-active" evidence="5">
    <location>
        <begin position="42"/>
        <end position="47"/>
    </location>
</feature>
<evidence type="ECO:0008006" key="10">
    <source>
        <dbReference type="Google" id="ProtNLM"/>
    </source>
</evidence>
<keyword evidence="3 4" id="KW-0274">FAD</keyword>
<dbReference type="InterPro" id="IPR036188">
    <property type="entry name" value="FAD/NAD-bd_sf"/>
</dbReference>
<dbReference type="PANTHER" id="PTHR43014:SF5">
    <property type="entry name" value="GLUTATHIONE REDUCTASE (NADPH)"/>
    <property type="match status" value="1"/>
</dbReference>
<dbReference type="AlphaFoldDB" id="A0A919EAV4"/>
<feature type="binding site" evidence="4">
    <location>
        <begin position="137"/>
        <end position="139"/>
    </location>
    <ligand>
        <name>FAD</name>
        <dbReference type="ChEBI" id="CHEBI:57692"/>
    </ligand>
</feature>
<sequence length="448" mass="48115">MTKKYDVIIIGGGNAGFGVSAVASEAGKTIAFIEREDFGGTCPNRGCTPKKVLVAAAHTLHEIDLAHHHAIEVSKPVLDWKKLIQREKAMIDFIPDAMAGVAEKRGDVYRGSGRFVGRNQVEVNDEVLEGEHIVIATGSRPRPLPIPGADLMLTSDDLLSDETLPKDMVFVGGGVIAMEFSHIFARAGVKVTILEVMPRLLPQLDEGAVDALLEESKRLGITVYTGVQISEITETKGRRQVVFTVDGYEKMVDCDSVVNGAGRIANVEGLDLDAAGVEFDGVAISVDKSMRSTTNPAIWVCGDALVGTPQLSPVATYEGRLVGENIVAGISQEADYRVLPSAVYTVPALASVGLTEAAATEKGLNVSVTINDMTGWFSGKSYAETVAYAKVIRDVNTDQILGAHLVGHRAEELIHMFAFAMRYEVPASSLKNDFYAFPTFASDVKNLF</sequence>
<comment type="similarity">
    <text evidence="1">Belongs to the class-I pyridine nucleotide-disulfide oxidoreductase family.</text>
</comment>
<comment type="cofactor">
    <cofactor evidence="4">
        <name>FAD</name>
        <dbReference type="ChEBI" id="CHEBI:57692"/>
    </cofactor>
    <text evidence="4">Binds 1 FAD per subunit.</text>
</comment>
<dbReference type="Gene3D" id="3.30.390.30">
    <property type="match status" value="1"/>
</dbReference>
<dbReference type="SUPFAM" id="SSF51905">
    <property type="entry name" value="FAD/NAD(P)-binding domain"/>
    <property type="match status" value="1"/>
</dbReference>
<dbReference type="PRINTS" id="PR00368">
    <property type="entry name" value="FADPNR"/>
</dbReference>
<feature type="binding site" evidence="4">
    <location>
        <position position="113"/>
    </location>
    <ligand>
        <name>FAD</name>
        <dbReference type="ChEBI" id="CHEBI:57692"/>
    </ligand>
</feature>
<keyword evidence="4" id="KW-0547">Nucleotide-binding</keyword>
<comment type="caution">
    <text evidence="8">The sequence shown here is derived from an EMBL/GenBank/DDBJ whole genome shotgun (WGS) entry which is preliminary data.</text>
</comment>
<evidence type="ECO:0000256" key="4">
    <source>
        <dbReference type="PIRSR" id="PIRSR000350-3"/>
    </source>
</evidence>
<reference evidence="8" key="2">
    <citation type="submission" date="2020-09" db="EMBL/GenBank/DDBJ databases">
        <authorList>
            <person name="Sun Q."/>
            <person name="Kim S."/>
        </authorList>
    </citation>
    <scope>NUCLEOTIDE SEQUENCE</scope>
    <source>
        <strain evidence="8">KCTC 42590</strain>
    </source>
</reference>
<keyword evidence="4" id="KW-0520">NAD</keyword>
<gene>
    <name evidence="8" type="ORF">GCM10017044_28430</name>
</gene>
<dbReference type="InterPro" id="IPR004099">
    <property type="entry name" value="Pyr_nucl-diS_OxRdtase_dimer"/>
</dbReference>
<protein>
    <recommendedName>
        <fullName evidence="10">NAD(P)/FAD-dependent oxidoreductase</fullName>
    </recommendedName>
</protein>
<feature type="binding site" evidence="4">
    <location>
        <position position="51"/>
    </location>
    <ligand>
        <name>FAD</name>
        <dbReference type="ChEBI" id="CHEBI:57692"/>
    </ligand>
</feature>
<dbReference type="EMBL" id="BNCI01000002">
    <property type="protein sequence ID" value="GHF31260.1"/>
    <property type="molecule type" value="Genomic_DNA"/>
</dbReference>
<dbReference type="GO" id="GO:0000166">
    <property type="term" value="F:nucleotide binding"/>
    <property type="evidence" value="ECO:0007669"/>
    <property type="project" value="UniProtKB-KW"/>
</dbReference>
<evidence type="ECO:0000256" key="5">
    <source>
        <dbReference type="PIRSR" id="PIRSR000350-4"/>
    </source>
</evidence>
<feature type="domain" description="Pyridine nucleotide-disulphide oxidoreductase dimerisation" evidence="6">
    <location>
        <begin position="340"/>
        <end position="446"/>
    </location>
</feature>
<dbReference type="Proteomes" id="UP000630923">
    <property type="component" value="Unassembled WGS sequence"/>
</dbReference>
<dbReference type="InterPro" id="IPR023753">
    <property type="entry name" value="FAD/NAD-binding_dom"/>
</dbReference>
<dbReference type="Pfam" id="PF02852">
    <property type="entry name" value="Pyr_redox_dim"/>
    <property type="match status" value="1"/>
</dbReference>
<proteinExistence type="inferred from homology"/>
<dbReference type="InterPro" id="IPR001100">
    <property type="entry name" value="Pyr_nuc-diS_OxRdtase"/>
</dbReference>
<evidence type="ECO:0000313" key="8">
    <source>
        <dbReference type="EMBL" id="GHF31260.1"/>
    </source>
</evidence>
<dbReference type="PANTHER" id="PTHR43014">
    <property type="entry name" value="MERCURIC REDUCTASE"/>
    <property type="match status" value="1"/>
</dbReference>
<feature type="binding site" evidence="4">
    <location>
        <position position="195"/>
    </location>
    <ligand>
        <name>NAD(+)</name>
        <dbReference type="ChEBI" id="CHEBI:57540"/>
    </ligand>
</feature>
<name>A0A919EAV4_9PROT</name>
<dbReference type="GO" id="GO:0016491">
    <property type="term" value="F:oxidoreductase activity"/>
    <property type="evidence" value="ECO:0007669"/>
    <property type="project" value="InterPro"/>
</dbReference>
<dbReference type="RefSeq" id="WP_191254063.1">
    <property type="nucleotide sequence ID" value="NZ_BNCI01000002.1"/>
</dbReference>
<evidence type="ECO:0000256" key="1">
    <source>
        <dbReference type="ARBA" id="ARBA00007532"/>
    </source>
</evidence>
<feature type="binding site" evidence="4">
    <location>
        <position position="262"/>
    </location>
    <ligand>
        <name>NAD(+)</name>
        <dbReference type="ChEBI" id="CHEBI:57540"/>
    </ligand>
</feature>
<dbReference type="InterPro" id="IPR016156">
    <property type="entry name" value="FAD/NAD-linked_Rdtase_dimer_sf"/>
</dbReference>
<feature type="binding site" evidence="4">
    <location>
        <begin position="172"/>
        <end position="179"/>
    </location>
    <ligand>
        <name>NAD(+)</name>
        <dbReference type="ChEBI" id="CHEBI:57540"/>
    </ligand>
</feature>
<evidence type="ECO:0000313" key="9">
    <source>
        <dbReference type="Proteomes" id="UP000630923"/>
    </source>
</evidence>